<organism evidence="2">
    <name type="scientific">uncultured bacterium</name>
    <name type="common">gcode 4</name>
    <dbReference type="NCBI Taxonomy" id="1234023"/>
    <lineage>
        <taxon>Bacteria</taxon>
        <taxon>environmental samples</taxon>
    </lineage>
</organism>
<sequence length="747" mass="89279">MEKLKNMENLDKVNDILQPKEWNKGIIVDVAQFFQQVMVNAIRLNQSNLFSDIYQELEKNIDLRRQKVLKVKKFTKEEFKDILRNKYQKKPFWAILNRKKQRLLQDPIGIIQPLPETARNTLDIRTMEASSSAKIYPDIYSLPMLPKQKIRNLYRKNILSIRISAWKWTKIWSLVTVVVLALTLFALWYKNYIQAEVTKWYQGIYALKSIKDADVLKNTAKDLRTKFRILQLMFWPINILWNNFIYTNHSVKIASNIIDWWAELSNIALIWGSIWKDFNNEKANSKIDSPVKGIGNIKLTEFFKSEYDNLANLDASLKKTITYFSQVDTLGNPALDNKFQSTLESLIKWDQYIDFILKNKDMLLKLAWDTKPMRYFVLNQNKDEIRANWWFPWSVITIEVYKWALLKYDKKDIYYYDWHLSPYRETPPEWLNIISPNHWLRDANYSPVFLDSVNKINFFYEKAWGSTLDTVIAINQWIVEDFLRKYWSVRMDEIWADVTADNFSLIMSTMVENKFQKVISPKDILFKFTDKFEKKLIDKRDFMWYIDMFVNNVLAWEVAIASRDTEIQKYLDSLWILENWKSDPWNWVYPVFTSISWNKSDRYMKRDFTVHTADKWSCEINNSFTLTSKNSYGADTQNMIRQVFDELKITDSAERNRLIAIQWAAENRQYVRVLTPKWSILGNTYWNNVNIDDSNPDYTFFKFYAKTDVWQTWIIKFDYISKPKNCQAKAIFYKQPGLSGYTFNQGQ</sequence>
<accession>K2FGC6</accession>
<dbReference type="AlphaFoldDB" id="K2FGC6"/>
<keyword evidence="1" id="KW-0812">Transmembrane</keyword>
<keyword evidence="1" id="KW-1133">Transmembrane helix</keyword>
<comment type="caution">
    <text evidence="2">The sequence shown here is derived from an EMBL/GenBank/DDBJ whole genome shotgun (WGS) entry which is preliminary data.</text>
</comment>
<evidence type="ECO:0000313" key="2">
    <source>
        <dbReference type="EMBL" id="EKE30166.1"/>
    </source>
</evidence>
<protein>
    <submittedName>
        <fullName evidence="2">Uncharacterized protein</fullName>
    </submittedName>
</protein>
<keyword evidence="1" id="KW-0472">Membrane</keyword>
<name>K2FGC6_9BACT</name>
<reference evidence="2" key="1">
    <citation type="journal article" date="2012" name="Science">
        <title>Fermentation, hydrogen, and sulfur metabolism in multiple uncultivated bacterial phyla.</title>
        <authorList>
            <person name="Wrighton K.C."/>
            <person name="Thomas B.C."/>
            <person name="Sharon I."/>
            <person name="Miller C.S."/>
            <person name="Castelle C.J."/>
            <person name="VerBerkmoes N.C."/>
            <person name="Wilkins M.J."/>
            <person name="Hettich R.L."/>
            <person name="Lipton M.S."/>
            <person name="Williams K.H."/>
            <person name="Long P.E."/>
            <person name="Banfield J.F."/>
        </authorList>
    </citation>
    <scope>NUCLEOTIDE SEQUENCE [LARGE SCALE GENOMIC DNA]</scope>
</reference>
<evidence type="ECO:0000256" key="1">
    <source>
        <dbReference type="SAM" id="Phobius"/>
    </source>
</evidence>
<gene>
    <name evidence="2" type="ORF">ACD_2C00033G0007</name>
</gene>
<dbReference type="EMBL" id="AMFJ01000033">
    <property type="protein sequence ID" value="EKE30166.1"/>
    <property type="molecule type" value="Genomic_DNA"/>
</dbReference>
<proteinExistence type="predicted"/>
<feature type="transmembrane region" description="Helical" evidence="1">
    <location>
        <begin position="171"/>
        <end position="189"/>
    </location>
</feature>